<comment type="caution">
    <text evidence="1">The sequence shown here is derived from an EMBL/GenBank/DDBJ whole genome shotgun (WGS) entry which is preliminary data.</text>
</comment>
<accession>A0A0F9TCZ9</accession>
<proteinExistence type="predicted"/>
<sequence length="112" mass="12986">MKFIFVDNETEGGRVWIVESPDKHNAIATAVENGYSEDMKDFYYGFEDGQISIYTIEKEIPEYDPVYMLSQIERLTWEGHVLRRALIVSGADMDKIDTGNKAWMAEKKRRVS</sequence>
<organism evidence="1">
    <name type="scientific">marine sediment metagenome</name>
    <dbReference type="NCBI Taxonomy" id="412755"/>
    <lineage>
        <taxon>unclassified sequences</taxon>
        <taxon>metagenomes</taxon>
        <taxon>ecological metagenomes</taxon>
    </lineage>
</organism>
<protein>
    <submittedName>
        <fullName evidence="1">Uncharacterized protein</fullName>
    </submittedName>
</protein>
<reference evidence="1" key="1">
    <citation type="journal article" date="2015" name="Nature">
        <title>Complex archaea that bridge the gap between prokaryotes and eukaryotes.</title>
        <authorList>
            <person name="Spang A."/>
            <person name="Saw J.H."/>
            <person name="Jorgensen S.L."/>
            <person name="Zaremba-Niedzwiedzka K."/>
            <person name="Martijn J."/>
            <person name="Lind A.E."/>
            <person name="van Eijk R."/>
            <person name="Schleper C."/>
            <person name="Guy L."/>
            <person name="Ettema T.J."/>
        </authorList>
    </citation>
    <scope>NUCLEOTIDE SEQUENCE</scope>
</reference>
<dbReference type="AlphaFoldDB" id="A0A0F9TCZ9"/>
<evidence type="ECO:0000313" key="1">
    <source>
        <dbReference type="EMBL" id="KKN39363.1"/>
    </source>
</evidence>
<dbReference type="EMBL" id="LAZR01001768">
    <property type="protein sequence ID" value="KKN39363.1"/>
    <property type="molecule type" value="Genomic_DNA"/>
</dbReference>
<name>A0A0F9TCZ9_9ZZZZ</name>
<gene>
    <name evidence="1" type="ORF">LCGC14_0743970</name>
</gene>